<reference evidence="1" key="1">
    <citation type="journal article" date="2014" name="Int. J. Syst. Evol. Microbiol.">
        <title>Complete genome sequence of Corynebacterium casei LMG S-19264T (=DSM 44701T), isolated from a smear-ripened cheese.</title>
        <authorList>
            <consortium name="US DOE Joint Genome Institute (JGI-PGF)"/>
            <person name="Walter F."/>
            <person name="Albersmeier A."/>
            <person name="Kalinowski J."/>
            <person name="Ruckert C."/>
        </authorList>
    </citation>
    <scope>NUCLEOTIDE SEQUENCE</scope>
    <source>
        <strain evidence="1">CGMCC 4.7368</strain>
    </source>
</reference>
<gene>
    <name evidence="1" type="ORF">GCM10012289_61670</name>
</gene>
<accession>A0A917ZAR9</accession>
<reference evidence="1" key="2">
    <citation type="submission" date="2020-09" db="EMBL/GenBank/DDBJ databases">
        <authorList>
            <person name="Sun Q."/>
            <person name="Zhou Y."/>
        </authorList>
    </citation>
    <scope>NUCLEOTIDE SEQUENCE</scope>
    <source>
        <strain evidence="1">CGMCC 4.7368</strain>
    </source>
</reference>
<dbReference type="AlphaFoldDB" id="A0A917ZAR9"/>
<protein>
    <submittedName>
        <fullName evidence="1">Uncharacterized protein</fullName>
    </submittedName>
</protein>
<comment type="caution">
    <text evidence="1">The sequence shown here is derived from an EMBL/GenBank/DDBJ whole genome shotgun (WGS) entry which is preliminary data.</text>
</comment>
<sequence length="81" mass="8443">MISSALVIPAGAASAEPCGASSYTSGGRQYVAYRNCGNSIVRFKAHIGGSWGWCVPVPRLESAILHSKKVSSSQLWGLASC</sequence>
<keyword evidence="2" id="KW-1185">Reference proteome</keyword>
<organism evidence="1 2">
    <name type="scientific">Nonomuraea cavernae</name>
    <dbReference type="NCBI Taxonomy" id="2045107"/>
    <lineage>
        <taxon>Bacteria</taxon>
        <taxon>Bacillati</taxon>
        <taxon>Actinomycetota</taxon>
        <taxon>Actinomycetes</taxon>
        <taxon>Streptosporangiales</taxon>
        <taxon>Streptosporangiaceae</taxon>
        <taxon>Nonomuraea</taxon>
    </lineage>
</organism>
<dbReference type="Proteomes" id="UP000646523">
    <property type="component" value="Unassembled WGS sequence"/>
</dbReference>
<evidence type="ECO:0000313" key="2">
    <source>
        <dbReference type="Proteomes" id="UP000646523"/>
    </source>
</evidence>
<evidence type="ECO:0000313" key="1">
    <source>
        <dbReference type="EMBL" id="GGO78817.1"/>
    </source>
</evidence>
<dbReference type="EMBL" id="BMNH01000026">
    <property type="protein sequence ID" value="GGO78817.1"/>
    <property type="molecule type" value="Genomic_DNA"/>
</dbReference>
<proteinExistence type="predicted"/>
<name>A0A917ZAR9_9ACTN</name>